<feature type="compositionally biased region" description="Low complexity" evidence="1">
    <location>
        <begin position="98"/>
        <end position="112"/>
    </location>
</feature>
<dbReference type="EMBL" id="ODYU01001510">
    <property type="protein sequence ID" value="SOQ37820.1"/>
    <property type="molecule type" value="Genomic_DNA"/>
</dbReference>
<gene>
    <name evidence="2" type="ORF">SFRICE_005239</name>
</gene>
<accession>A0A2H1VAE2</accession>
<dbReference type="AlphaFoldDB" id="A0A2H1VAE2"/>
<reference evidence="2" key="1">
    <citation type="submission" date="2016-07" db="EMBL/GenBank/DDBJ databases">
        <authorList>
            <person name="Bretaudeau A."/>
        </authorList>
    </citation>
    <scope>NUCLEOTIDE SEQUENCE</scope>
    <source>
        <strain evidence="2">Rice</strain>
        <tissue evidence="2">Whole body</tissue>
    </source>
</reference>
<sequence length="447" mass="49043">MSCFTHMIHQGIQTDDSPDEPLALLVLRGVFWSAWSLPSSSESFSALARSRRRARRVSTSEPSDSDEYIAAPAEAVKRGLPFCPCLYLFLMAASETPPSSSESSRCPPAAARAPPPRRFGRVDARERIAARNSISSFYNIQLNKIFLTGNSGFEAGVGTWWFLISKGLTLLLATQGGRKPRCSDMLPSDHFTIRALDSFTALPSLSNTYYLGPLVQSQLSQHNVTPFILEGIGRAVHIMACNAAIQCTPTLHHLCYKSHVIGGEPFAIYFLSQLSITNILNISSPGTTFLIKSFLLINFILICIRIIRPGLHGQEVGQLHKMQLLAQLRPYLGHVHIYPGGKRAIESPDGKRSAPPMDNRDTRGTLKSLLRLVVLLTSSPLALASSPDRRASCGLRLRLRLLDRLRERDFSDALSAPPSSSVLISEASPNSASAVTVIKLTYYSRLA</sequence>
<proteinExistence type="predicted"/>
<organism evidence="2">
    <name type="scientific">Spodoptera frugiperda</name>
    <name type="common">Fall armyworm</name>
    <dbReference type="NCBI Taxonomy" id="7108"/>
    <lineage>
        <taxon>Eukaryota</taxon>
        <taxon>Metazoa</taxon>
        <taxon>Ecdysozoa</taxon>
        <taxon>Arthropoda</taxon>
        <taxon>Hexapoda</taxon>
        <taxon>Insecta</taxon>
        <taxon>Pterygota</taxon>
        <taxon>Neoptera</taxon>
        <taxon>Endopterygota</taxon>
        <taxon>Lepidoptera</taxon>
        <taxon>Glossata</taxon>
        <taxon>Ditrysia</taxon>
        <taxon>Noctuoidea</taxon>
        <taxon>Noctuidae</taxon>
        <taxon>Amphipyrinae</taxon>
        <taxon>Spodoptera</taxon>
    </lineage>
</organism>
<evidence type="ECO:0000313" key="2">
    <source>
        <dbReference type="EMBL" id="SOQ37820.1"/>
    </source>
</evidence>
<evidence type="ECO:0000256" key="1">
    <source>
        <dbReference type="SAM" id="MobiDB-lite"/>
    </source>
</evidence>
<feature type="region of interest" description="Disordered" evidence="1">
    <location>
        <begin position="98"/>
        <end position="117"/>
    </location>
</feature>
<protein>
    <submittedName>
        <fullName evidence="2">SFRICE_005239</fullName>
    </submittedName>
</protein>
<name>A0A2H1VAE2_SPOFR</name>